<dbReference type="HOGENOM" id="CLU_3392292_0_0_1"/>
<dbReference type="RefSeq" id="XP_008713323.1">
    <property type="nucleotide sequence ID" value="XM_008715101.1"/>
</dbReference>
<reference evidence="1 2" key="1">
    <citation type="submission" date="2013-03" db="EMBL/GenBank/DDBJ databases">
        <title>The Genome Sequence of Phialophora europaea CBS 101466.</title>
        <authorList>
            <consortium name="The Broad Institute Genomics Platform"/>
            <person name="Cuomo C."/>
            <person name="de Hoog S."/>
            <person name="Gorbushina A."/>
            <person name="Walker B."/>
            <person name="Young S.K."/>
            <person name="Zeng Q."/>
            <person name="Gargeya S."/>
            <person name="Fitzgerald M."/>
            <person name="Haas B."/>
            <person name="Abouelleil A."/>
            <person name="Allen A.W."/>
            <person name="Alvarado L."/>
            <person name="Arachchi H.M."/>
            <person name="Berlin A.M."/>
            <person name="Chapman S.B."/>
            <person name="Gainer-Dewar J."/>
            <person name="Goldberg J."/>
            <person name="Griggs A."/>
            <person name="Gujja S."/>
            <person name="Hansen M."/>
            <person name="Howarth C."/>
            <person name="Imamovic A."/>
            <person name="Ireland A."/>
            <person name="Larimer J."/>
            <person name="McCowan C."/>
            <person name="Murphy C."/>
            <person name="Pearson M."/>
            <person name="Poon T.W."/>
            <person name="Priest M."/>
            <person name="Roberts A."/>
            <person name="Saif S."/>
            <person name="Shea T."/>
            <person name="Sisk P."/>
            <person name="Sykes S."/>
            <person name="Wortman J."/>
            <person name="Nusbaum C."/>
            <person name="Birren B."/>
        </authorList>
    </citation>
    <scope>NUCLEOTIDE SEQUENCE [LARGE SCALE GENOMIC DNA]</scope>
    <source>
        <strain evidence="1 2">CBS 101466</strain>
    </source>
</reference>
<protein>
    <submittedName>
        <fullName evidence="1">Uncharacterized protein</fullName>
    </submittedName>
</protein>
<accession>W2S803</accession>
<evidence type="ECO:0000313" key="2">
    <source>
        <dbReference type="Proteomes" id="UP000030752"/>
    </source>
</evidence>
<organism evidence="1 2">
    <name type="scientific">Cyphellophora europaea (strain CBS 101466)</name>
    <name type="common">Phialophora europaea</name>
    <dbReference type="NCBI Taxonomy" id="1220924"/>
    <lineage>
        <taxon>Eukaryota</taxon>
        <taxon>Fungi</taxon>
        <taxon>Dikarya</taxon>
        <taxon>Ascomycota</taxon>
        <taxon>Pezizomycotina</taxon>
        <taxon>Eurotiomycetes</taxon>
        <taxon>Chaetothyriomycetidae</taxon>
        <taxon>Chaetothyriales</taxon>
        <taxon>Cyphellophoraceae</taxon>
        <taxon>Cyphellophora</taxon>
    </lineage>
</organism>
<dbReference type="GeneID" id="19977769"/>
<dbReference type="InParanoid" id="W2S803"/>
<gene>
    <name evidence="1" type="ORF">HMPREF1541_10430</name>
</gene>
<dbReference type="VEuPathDB" id="FungiDB:HMPREF1541_10430"/>
<dbReference type="AlphaFoldDB" id="W2S803"/>
<name>W2S803_CYPE1</name>
<proteinExistence type="predicted"/>
<dbReference type="EMBL" id="KB822714">
    <property type="protein sequence ID" value="ETN44760.1"/>
    <property type="molecule type" value="Genomic_DNA"/>
</dbReference>
<sequence length="32" mass="3756">METSKLEIKKTVYLSTSTFRLTYGRSEQSQRS</sequence>
<dbReference type="Proteomes" id="UP000030752">
    <property type="component" value="Unassembled WGS sequence"/>
</dbReference>
<keyword evidence="2" id="KW-1185">Reference proteome</keyword>
<evidence type="ECO:0000313" key="1">
    <source>
        <dbReference type="EMBL" id="ETN44760.1"/>
    </source>
</evidence>